<accession>A0A0V1AEY4</accession>
<sequence length="120" mass="13952">MVPRYWFSYQTFHGIIIQWESDFLTSNLNAQAKIPPTMMSGEDFVLAERTLSMDVSYIHDCTSMVSTAFYHLCLCVSKLMPLFMYSDLILQVKLPNHIMKPTLRKQIKSTLYFLTPSDDN</sequence>
<evidence type="ECO:0000313" key="2">
    <source>
        <dbReference type="Proteomes" id="UP000054783"/>
    </source>
</evidence>
<keyword evidence="2" id="KW-1185">Reference proteome</keyword>
<protein>
    <submittedName>
        <fullName evidence="1">Uncharacterized protein</fullName>
    </submittedName>
</protein>
<dbReference type="Proteomes" id="UP000054783">
    <property type="component" value="Unassembled WGS sequence"/>
</dbReference>
<name>A0A0V1AEY4_9BILA</name>
<gene>
    <name evidence="1" type="ORF">T12_11492</name>
</gene>
<dbReference type="EMBL" id="JYDQ01000004">
    <property type="protein sequence ID" value="KRY23252.1"/>
    <property type="molecule type" value="Genomic_DNA"/>
</dbReference>
<dbReference type="AlphaFoldDB" id="A0A0V1AEY4"/>
<reference evidence="1 2" key="1">
    <citation type="submission" date="2015-01" db="EMBL/GenBank/DDBJ databases">
        <title>Evolution of Trichinella species and genotypes.</title>
        <authorList>
            <person name="Korhonen P.K."/>
            <person name="Edoardo P."/>
            <person name="Giuseppe L.R."/>
            <person name="Gasser R.B."/>
        </authorList>
    </citation>
    <scope>NUCLEOTIDE SEQUENCE [LARGE SCALE GENOMIC DNA]</scope>
    <source>
        <strain evidence="1">ISS2496</strain>
    </source>
</reference>
<comment type="caution">
    <text evidence="1">The sequence shown here is derived from an EMBL/GenBank/DDBJ whole genome shotgun (WGS) entry which is preliminary data.</text>
</comment>
<evidence type="ECO:0000313" key="1">
    <source>
        <dbReference type="EMBL" id="KRY23252.1"/>
    </source>
</evidence>
<organism evidence="1 2">
    <name type="scientific">Trichinella patagoniensis</name>
    <dbReference type="NCBI Taxonomy" id="990121"/>
    <lineage>
        <taxon>Eukaryota</taxon>
        <taxon>Metazoa</taxon>
        <taxon>Ecdysozoa</taxon>
        <taxon>Nematoda</taxon>
        <taxon>Enoplea</taxon>
        <taxon>Dorylaimia</taxon>
        <taxon>Trichinellida</taxon>
        <taxon>Trichinellidae</taxon>
        <taxon>Trichinella</taxon>
    </lineage>
</organism>
<proteinExistence type="predicted"/>